<dbReference type="GO" id="GO:0046872">
    <property type="term" value="F:metal ion binding"/>
    <property type="evidence" value="ECO:0007669"/>
    <property type="project" value="UniProtKB-KW"/>
</dbReference>
<dbReference type="GO" id="GO:0008803">
    <property type="term" value="F:bis(5'-nucleosyl)-tetraphosphatase (symmetrical) activity"/>
    <property type="evidence" value="ECO:0007669"/>
    <property type="project" value="UniProtKB-EC"/>
</dbReference>
<organism evidence="16 17">
    <name type="scientific">Candidatus Faeciplasma avium</name>
    <dbReference type="NCBI Taxonomy" id="2840798"/>
    <lineage>
        <taxon>Bacteria</taxon>
        <taxon>Bacillati</taxon>
        <taxon>Bacillota</taxon>
        <taxon>Clostridia</taxon>
        <taxon>Eubacteriales</taxon>
        <taxon>Oscillospiraceae</taxon>
        <taxon>Oscillospiraceae incertae sedis</taxon>
        <taxon>Candidatus Faeciplasma</taxon>
    </lineage>
</organism>
<keyword evidence="11 14" id="KW-0520">NAD</keyword>
<evidence type="ECO:0000256" key="3">
    <source>
        <dbReference type="ARBA" id="ARBA00022642"/>
    </source>
</evidence>
<evidence type="ECO:0000313" key="16">
    <source>
        <dbReference type="EMBL" id="HIV10514.1"/>
    </source>
</evidence>
<dbReference type="GO" id="GO:0005524">
    <property type="term" value="F:ATP binding"/>
    <property type="evidence" value="ECO:0007669"/>
    <property type="project" value="UniProtKB-KW"/>
</dbReference>
<reference evidence="16" key="1">
    <citation type="submission" date="2020-10" db="EMBL/GenBank/DDBJ databases">
        <authorList>
            <person name="Gilroy R."/>
        </authorList>
    </citation>
    <scope>NUCLEOTIDE SEQUENCE</scope>
    <source>
        <strain evidence="16">1370</strain>
    </source>
</reference>
<sequence length="398" mass="44819">MTICIYGGTFNPVHIGHINVINTVLRKLKPDKLIVVPDHIPPHKEPPDLADDRHRINMLKIATRGIAGVEVSSFEQQRDEKSYTVNTIEHFYKKYPGARLIFIMGADLAPGFLGWHRAQRILELSSIRVLARNQGERKRIESAAAEIRRAGGDVEIIDCRPVSVSSTDIRSRLIACGRADGLVPGAVERYILKNRLYNFDKTKYNSYVEFLRERLTAKRFAHSVNVAEASLRLAVLNGADLDKAYFAGLMHDCCKEIPREEQLELLKRSSFEVTDVELGAPKTHHGIAGAVFLSEHFGISDPEILGAVRYHTVARGGMSLLERIVYMADLISKERSYPGVERMRQEAYSNLNRSLFSALSFSIRDSISKKRTIPTLTLMAYNDSVGYFLDEENTARDS</sequence>
<dbReference type="PANTHER" id="PTHR39321:SF3">
    <property type="entry name" value="PHOSPHOPANTETHEINE ADENYLYLTRANSFERASE"/>
    <property type="match status" value="1"/>
</dbReference>
<reference evidence="16" key="2">
    <citation type="journal article" date="2021" name="PeerJ">
        <title>Extensive microbial diversity within the chicken gut microbiome revealed by metagenomics and culture.</title>
        <authorList>
            <person name="Gilroy R."/>
            <person name="Ravi A."/>
            <person name="Getino M."/>
            <person name="Pursley I."/>
            <person name="Horton D.L."/>
            <person name="Alikhan N.F."/>
            <person name="Baker D."/>
            <person name="Gharbi K."/>
            <person name="Hall N."/>
            <person name="Watson M."/>
            <person name="Adriaenssens E.M."/>
            <person name="Foster-Nyarko E."/>
            <person name="Jarju S."/>
            <person name="Secka A."/>
            <person name="Antonio M."/>
            <person name="Oren A."/>
            <person name="Chaudhuri R.R."/>
            <person name="La Ragione R."/>
            <person name="Hildebrand F."/>
            <person name="Pallen M.J."/>
        </authorList>
    </citation>
    <scope>NUCLEOTIDE SEQUENCE</scope>
    <source>
        <strain evidence="16">1370</strain>
    </source>
</reference>
<evidence type="ECO:0000256" key="1">
    <source>
        <dbReference type="ARBA" id="ARBA00002324"/>
    </source>
</evidence>
<comment type="catalytic activity">
    <reaction evidence="12 14">
        <text>nicotinate beta-D-ribonucleotide + ATP + H(+) = deamido-NAD(+) + diphosphate</text>
        <dbReference type="Rhea" id="RHEA:22860"/>
        <dbReference type="ChEBI" id="CHEBI:15378"/>
        <dbReference type="ChEBI" id="CHEBI:30616"/>
        <dbReference type="ChEBI" id="CHEBI:33019"/>
        <dbReference type="ChEBI" id="CHEBI:57502"/>
        <dbReference type="ChEBI" id="CHEBI:58437"/>
        <dbReference type="EC" id="2.7.7.18"/>
    </reaction>
</comment>
<evidence type="ECO:0000256" key="9">
    <source>
        <dbReference type="ARBA" id="ARBA00022840"/>
    </source>
</evidence>
<comment type="caution">
    <text evidence="16">The sequence shown here is derived from an EMBL/GenBank/DDBJ whole genome shotgun (WGS) entry which is preliminary data.</text>
</comment>
<evidence type="ECO:0000256" key="13">
    <source>
        <dbReference type="ARBA" id="ARBA00049417"/>
    </source>
</evidence>
<dbReference type="NCBIfam" id="TIGR00125">
    <property type="entry name" value="cyt_tran_rel"/>
    <property type="match status" value="1"/>
</dbReference>
<evidence type="ECO:0000256" key="10">
    <source>
        <dbReference type="ARBA" id="ARBA00023004"/>
    </source>
</evidence>
<dbReference type="PANTHER" id="PTHR39321">
    <property type="entry name" value="NICOTINATE-NUCLEOTIDE ADENYLYLTRANSFERASE-RELATED"/>
    <property type="match status" value="1"/>
</dbReference>
<keyword evidence="9 14" id="KW-0067">ATP-binding</keyword>
<dbReference type="Pfam" id="PF01467">
    <property type="entry name" value="CTP_transf_like"/>
    <property type="match status" value="1"/>
</dbReference>
<evidence type="ECO:0000313" key="17">
    <source>
        <dbReference type="Proteomes" id="UP000823960"/>
    </source>
</evidence>
<name>A0A9D1T491_9FIRM</name>
<comment type="catalytic activity">
    <reaction evidence="13">
        <text>P(1),P(4)-bis(5'-adenosyl) tetraphosphate + H2O = 2 ADP + 2 H(+)</text>
        <dbReference type="Rhea" id="RHEA:24252"/>
        <dbReference type="ChEBI" id="CHEBI:15377"/>
        <dbReference type="ChEBI" id="CHEBI:15378"/>
        <dbReference type="ChEBI" id="CHEBI:58141"/>
        <dbReference type="ChEBI" id="CHEBI:456216"/>
        <dbReference type="EC" id="3.6.1.41"/>
    </reaction>
</comment>
<evidence type="ECO:0000256" key="6">
    <source>
        <dbReference type="ARBA" id="ARBA00022723"/>
    </source>
</evidence>
<dbReference type="CDD" id="cd02165">
    <property type="entry name" value="NMNAT"/>
    <property type="match status" value="1"/>
</dbReference>
<keyword evidence="6" id="KW-0479">Metal-binding</keyword>
<evidence type="ECO:0000256" key="12">
    <source>
        <dbReference type="ARBA" id="ARBA00048721"/>
    </source>
</evidence>
<dbReference type="Pfam" id="PF01966">
    <property type="entry name" value="HD"/>
    <property type="match status" value="1"/>
</dbReference>
<evidence type="ECO:0000256" key="5">
    <source>
        <dbReference type="ARBA" id="ARBA00022695"/>
    </source>
</evidence>
<comment type="function">
    <text evidence="1 14">Catalyzes the reversible adenylation of nicotinate mononucleotide (NaMN) to nicotinic acid adenine dinucleotide (NaAD).</text>
</comment>
<dbReference type="NCBIfam" id="TIGR00482">
    <property type="entry name" value="nicotinate (nicotinamide) nucleotide adenylyltransferase"/>
    <property type="match status" value="1"/>
</dbReference>
<feature type="domain" description="HD/PDEase" evidence="15">
    <location>
        <begin position="215"/>
        <end position="343"/>
    </location>
</feature>
<dbReference type="InterPro" id="IPR005248">
    <property type="entry name" value="NadD/NMNAT"/>
</dbReference>
<accession>A0A9D1T491</accession>
<gene>
    <name evidence="14 16" type="primary">nadD</name>
    <name evidence="16" type="ORF">IAD28_02315</name>
</gene>
<dbReference type="InterPro" id="IPR006674">
    <property type="entry name" value="HD_domain"/>
</dbReference>
<dbReference type="NCBIfam" id="TIGR00488">
    <property type="entry name" value="bis(5'-nucleosyl)-tetraphosphatase (symmetrical) YqeK"/>
    <property type="match status" value="1"/>
</dbReference>
<comment type="similarity">
    <text evidence="14">Belongs to the NadD family.</text>
</comment>
<keyword evidence="3 14" id="KW-0662">Pyridine nucleotide biosynthesis</keyword>
<dbReference type="EMBL" id="DVOL01000031">
    <property type="protein sequence ID" value="HIV10514.1"/>
    <property type="molecule type" value="Genomic_DNA"/>
</dbReference>
<keyword evidence="10" id="KW-0408">Iron</keyword>
<evidence type="ECO:0000256" key="2">
    <source>
        <dbReference type="ARBA" id="ARBA00005019"/>
    </source>
</evidence>
<evidence type="ECO:0000256" key="4">
    <source>
        <dbReference type="ARBA" id="ARBA00022679"/>
    </source>
</evidence>
<dbReference type="InterPro" id="IPR014729">
    <property type="entry name" value="Rossmann-like_a/b/a_fold"/>
</dbReference>
<keyword evidence="7 14" id="KW-0547">Nucleotide-binding</keyword>
<dbReference type="Gene3D" id="1.10.3210.10">
    <property type="entry name" value="Hypothetical protein af1432"/>
    <property type="match status" value="1"/>
</dbReference>
<keyword evidence="5 14" id="KW-0548">Nucleotidyltransferase</keyword>
<evidence type="ECO:0000259" key="15">
    <source>
        <dbReference type="SMART" id="SM00471"/>
    </source>
</evidence>
<dbReference type="InterPro" id="IPR004821">
    <property type="entry name" value="Cyt_trans-like"/>
</dbReference>
<dbReference type="AlphaFoldDB" id="A0A9D1T491"/>
<dbReference type="InterPro" id="IPR003607">
    <property type="entry name" value="HD/PDEase_dom"/>
</dbReference>
<dbReference type="InterPro" id="IPR005249">
    <property type="entry name" value="YqeK"/>
</dbReference>
<dbReference type="SUPFAM" id="SSF52374">
    <property type="entry name" value="Nucleotidylyl transferase"/>
    <property type="match status" value="1"/>
</dbReference>
<keyword evidence="4 14" id="KW-0808">Transferase</keyword>
<dbReference type="SUPFAM" id="SSF109604">
    <property type="entry name" value="HD-domain/PDEase-like"/>
    <property type="match status" value="1"/>
</dbReference>
<dbReference type="Proteomes" id="UP000823960">
    <property type="component" value="Unassembled WGS sequence"/>
</dbReference>
<evidence type="ECO:0000256" key="11">
    <source>
        <dbReference type="ARBA" id="ARBA00023027"/>
    </source>
</evidence>
<protein>
    <recommendedName>
        <fullName evidence="14">Probable nicotinate-nucleotide adenylyltransferase</fullName>
        <ecNumber evidence="14">2.7.7.18</ecNumber>
    </recommendedName>
    <alternativeName>
        <fullName evidence="14">Deamido-NAD(+) diphosphorylase</fullName>
    </alternativeName>
    <alternativeName>
        <fullName evidence="14">Deamido-NAD(+) pyrophosphorylase</fullName>
    </alternativeName>
    <alternativeName>
        <fullName evidence="14">Nicotinate mononucleotide adenylyltransferase</fullName>
        <shortName evidence="14">NaMN adenylyltransferase</shortName>
    </alternativeName>
</protein>
<evidence type="ECO:0000256" key="8">
    <source>
        <dbReference type="ARBA" id="ARBA00022801"/>
    </source>
</evidence>
<dbReference type="HAMAP" id="MF_00244">
    <property type="entry name" value="NaMN_adenylyltr"/>
    <property type="match status" value="1"/>
</dbReference>
<keyword evidence="8" id="KW-0378">Hydrolase</keyword>
<dbReference type="SMART" id="SM00471">
    <property type="entry name" value="HDc"/>
    <property type="match status" value="1"/>
</dbReference>
<evidence type="ECO:0000256" key="7">
    <source>
        <dbReference type="ARBA" id="ARBA00022741"/>
    </source>
</evidence>
<dbReference type="Gene3D" id="3.40.50.620">
    <property type="entry name" value="HUPs"/>
    <property type="match status" value="1"/>
</dbReference>
<dbReference type="EC" id="2.7.7.18" evidence="14"/>
<dbReference type="GO" id="GO:0004515">
    <property type="term" value="F:nicotinate-nucleotide adenylyltransferase activity"/>
    <property type="evidence" value="ECO:0007669"/>
    <property type="project" value="UniProtKB-UniRule"/>
</dbReference>
<proteinExistence type="inferred from homology"/>
<evidence type="ECO:0000256" key="14">
    <source>
        <dbReference type="HAMAP-Rule" id="MF_00244"/>
    </source>
</evidence>
<comment type="pathway">
    <text evidence="2 14">Cofactor biosynthesis; NAD(+) biosynthesis; deamido-NAD(+) from nicotinate D-ribonucleotide: step 1/1.</text>
</comment>
<dbReference type="GO" id="GO:0009435">
    <property type="term" value="P:NAD+ biosynthetic process"/>
    <property type="evidence" value="ECO:0007669"/>
    <property type="project" value="UniProtKB-UniRule"/>
</dbReference>
<dbReference type="CDD" id="cd00077">
    <property type="entry name" value="HDc"/>
    <property type="match status" value="1"/>
</dbReference>